<sequence length="345" mass="37313">MKAIVWKGPDQVETTEVPKPEVPAGWAMVRVSHAGICGTDKSIYHGFHPRAKAPLIMGHEYAGVLESDDVPGIKKGARVTVYPLLSCGHCTPCREGNEHVCNTLGLVGIDRDGGFAEYTVCPAESIVEMPDSLSMKLGAFIEPVAVTVHALRERNYHPGDNAILFGAGAIGLATACTLKAYGCTDLLLMETNPTRRAKAQEMGFETVDPTTVSDMAEFCRSRTGGDGFDWVIDCAGVQPVANHLFDAVKVHGTIFIIAGYAKPASLPLGQGMFKECSIQFTRVYRRKDFAIAVKLVAEHADDYEKIITAVYSPDDAKAAFADAVDPGSRNLKIMFCFENEEGDHV</sequence>
<protein>
    <submittedName>
        <fullName evidence="5">2-desacetyl-2-hydroxyethyl bacteriochlorophyllide A dehydrogenase</fullName>
    </submittedName>
</protein>
<evidence type="ECO:0000313" key="6">
    <source>
        <dbReference type="Proteomes" id="UP000199820"/>
    </source>
</evidence>
<dbReference type="Gene3D" id="3.40.50.720">
    <property type="entry name" value="NAD(P)-binding Rossmann-like Domain"/>
    <property type="match status" value="1"/>
</dbReference>
<dbReference type="Gene3D" id="3.90.180.10">
    <property type="entry name" value="Medium-chain alcohol dehydrogenases, catalytic domain"/>
    <property type="match status" value="1"/>
</dbReference>
<evidence type="ECO:0000256" key="1">
    <source>
        <dbReference type="ARBA" id="ARBA00023002"/>
    </source>
</evidence>
<organism evidence="5 7">
    <name type="scientific">[Clostridium] aminophilum</name>
    <dbReference type="NCBI Taxonomy" id="1526"/>
    <lineage>
        <taxon>Bacteria</taxon>
        <taxon>Bacillati</taxon>
        <taxon>Bacillota</taxon>
        <taxon>Clostridia</taxon>
        <taxon>Lachnospirales</taxon>
        <taxon>Lachnospiraceae</taxon>
    </lineage>
</organism>
<dbReference type="EMBL" id="FOZC01000006">
    <property type="protein sequence ID" value="SFR76071.1"/>
    <property type="molecule type" value="Genomic_DNA"/>
</dbReference>
<evidence type="ECO:0000313" key="7">
    <source>
        <dbReference type="Proteomes" id="UP000214760"/>
    </source>
</evidence>
<dbReference type="PANTHER" id="PTHR43401:SF2">
    <property type="entry name" value="L-THREONINE 3-DEHYDROGENASE"/>
    <property type="match status" value="1"/>
</dbReference>
<reference evidence="6 7" key="1">
    <citation type="submission" date="2016-10" db="EMBL/GenBank/DDBJ databases">
        <authorList>
            <person name="de Groot N.N."/>
        </authorList>
    </citation>
    <scope>NUCLEOTIDE SEQUENCE [LARGE SCALE GENOMIC DNA]</scope>
    <source>
        <strain evidence="5 7">F</strain>
        <strain evidence="4 6">KH1P1</strain>
    </source>
</reference>
<feature type="domain" description="Alcohol dehydrogenase-like C-terminal" evidence="2">
    <location>
        <begin position="169"/>
        <end position="297"/>
    </location>
</feature>
<dbReference type="Pfam" id="PF08240">
    <property type="entry name" value="ADH_N"/>
    <property type="match status" value="1"/>
</dbReference>
<evidence type="ECO:0000313" key="5">
    <source>
        <dbReference type="EMBL" id="SFR76071.1"/>
    </source>
</evidence>
<keyword evidence="1" id="KW-0560">Oxidoreductase</keyword>
<name>A0A1I6JAU7_9FIRM</name>
<dbReference type="EMBL" id="FOIL01000046">
    <property type="protein sequence ID" value="SET80364.1"/>
    <property type="molecule type" value="Genomic_DNA"/>
</dbReference>
<dbReference type="Proteomes" id="UP000214760">
    <property type="component" value="Unassembled WGS sequence"/>
</dbReference>
<keyword evidence="6" id="KW-1185">Reference proteome</keyword>
<dbReference type="InterPro" id="IPR011032">
    <property type="entry name" value="GroES-like_sf"/>
</dbReference>
<dbReference type="Proteomes" id="UP000199820">
    <property type="component" value="Unassembled WGS sequence"/>
</dbReference>
<dbReference type="RefSeq" id="WP_031472105.1">
    <property type="nucleotide sequence ID" value="NZ_FOIL01000046.1"/>
</dbReference>
<dbReference type="SUPFAM" id="SSF51735">
    <property type="entry name" value="NAD(P)-binding Rossmann-fold domains"/>
    <property type="match status" value="1"/>
</dbReference>
<dbReference type="InterPro" id="IPR050129">
    <property type="entry name" value="Zn_alcohol_dh"/>
</dbReference>
<dbReference type="GO" id="GO:0016491">
    <property type="term" value="F:oxidoreductase activity"/>
    <property type="evidence" value="ECO:0007669"/>
    <property type="project" value="UniProtKB-KW"/>
</dbReference>
<feature type="domain" description="Alcohol dehydrogenase-like N-terminal" evidence="3">
    <location>
        <begin position="24"/>
        <end position="131"/>
    </location>
</feature>
<proteinExistence type="predicted"/>
<dbReference type="eggNOG" id="COG1063">
    <property type="taxonomic scope" value="Bacteria"/>
</dbReference>
<dbReference type="STRING" id="1526.SAMN02910262_01378"/>
<dbReference type="OrthoDB" id="9769198at2"/>
<dbReference type="PANTHER" id="PTHR43401">
    <property type="entry name" value="L-THREONINE 3-DEHYDROGENASE"/>
    <property type="match status" value="1"/>
</dbReference>
<dbReference type="SUPFAM" id="SSF50129">
    <property type="entry name" value="GroES-like"/>
    <property type="match status" value="1"/>
</dbReference>
<evidence type="ECO:0000259" key="3">
    <source>
        <dbReference type="Pfam" id="PF08240"/>
    </source>
</evidence>
<dbReference type="Pfam" id="PF00107">
    <property type="entry name" value="ADH_zinc_N"/>
    <property type="match status" value="1"/>
</dbReference>
<evidence type="ECO:0000259" key="2">
    <source>
        <dbReference type="Pfam" id="PF00107"/>
    </source>
</evidence>
<accession>A0A1I6JAU7</accession>
<dbReference type="InterPro" id="IPR036291">
    <property type="entry name" value="NAD(P)-bd_dom_sf"/>
</dbReference>
<dbReference type="InterPro" id="IPR013149">
    <property type="entry name" value="ADH-like_C"/>
</dbReference>
<dbReference type="InterPro" id="IPR013154">
    <property type="entry name" value="ADH-like_N"/>
</dbReference>
<gene>
    <name evidence="5" type="ORF">SAMN02910262_01378</name>
    <name evidence="4" type="ORF">SAMN04487771_104616</name>
</gene>
<dbReference type="AlphaFoldDB" id="A0A1I6JAU7"/>
<evidence type="ECO:0000313" key="4">
    <source>
        <dbReference type="EMBL" id="SET80364.1"/>
    </source>
</evidence>